<evidence type="ECO:0000313" key="1">
    <source>
        <dbReference type="EMBL" id="ANH51722.1"/>
    </source>
</evidence>
<sequence length="76" mass="8616">MDTNPTEVNIEQANRYEGSTDDLVQQANDRGFLQGFRITSGEDIDPSIWTPEKIEKLKAALRHIRDSEQRIKGSQG</sequence>
<gene>
    <name evidence="1" type="ORF">SIMMY50_264</name>
</gene>
<accession>A0A173GDI7</accession>
<name>A0A173GDI7_9CAUD</name>
<proteinExistence type="predicted"/>
<organism evidence="1 2">
    <name type="scientific">Erwinia phage vB_EamM_Simmy50</name>
    <dbReference type="NCBI Taxonomy" id="1815988"/>
    <lineage>
        <taxon>Viruses</taxon>
        <taxon>Duplodnaviria</taxon>
        <taxon>Heunggongvirae</taxon>
        <taxon>Uroviricota</taxon>
        <taxon>Caudoviricetes</taxon>
        <taxon>Chimalliviridae</taxon>
        <taxon>Agricanvirus</taxon>
        <taxon>Agricanvirus simmy50</taxon>
    </lineage>
</organism>
<evidence type="ECO:0000313" key="2">
    <source>
        <dbReference type="Proteomes" id="UP000222975"/>
    </source>
</evidence>
<dbReference type="Proteomes" id="UP000222975">
    <property type="component" value="Segment"/>
</dbReference>
<keyword evidence="2" id="KW-1185">Reference proteome</keyword>
<protein>
    <submittedName>
        <fullName evidence="1">Uncharacterized protein</fullName>
    </submittedName>
</protein>
<reference evidence="2" key="1">
    <citation type="submission" date="2016-03" db="EMBL/GenBank/DDBJ databases">
        <authorList>
            <person name="Sharma R."/>
            <person name="Simister A.R."/>
            <person name="Berg J.A."/>
            <person name="Jensen G.L."/>
            <person name="Keele B.R."/>
            <person name="Ward M.E.H."/>
            <person name="Breakwell D.P."/>
            <person name="Hope S."/>
            <person name="Grose J.H."/>
        </authorList>
    </citation>
    <scope>NUCLEOTIDE SEQUENCE [LARGE SCALE GENOMIC DNA]</scope>
</reference>
<dbReference type="EMBL" id="KU886223">
    <property type="protein sequence ID" value="ANH51722.1"/>
    <property type="molecule type" value="Genomic_DNA"/>
</dbReference>